<dbReference type="EMBL" id="JACOOS010000005">
    <property type="protein sequence ID" value="MBC5677254.1"/>
    <property type="molecule type" value="Genomic_DNA"/>
</dbReference>
<evidence type="ECO:0000256" key="1">
    <source>
        <dbReference type="SAM" id="Phobius"/>
    </source>
</evidence>
<keyword evidence="1" id="KW-0812">Transmembrane</keyword>
<keyword evidence="1" id="KW-1133">Transmembrane helix</keyword>
<reference evidence="2 3" key="1">
    <citation type="submission" date="2020-08" db="EMBL/GenBank/DDBJ databases">
        <title>Genome public.</title>
        <authorList>
            <person name="Liu C."/>
            <person name="Sun Q."/>
        </authorList>
    </citation>
    <scope>NUCLEOTIDE SEQUENCE [LARGE SCALE GENOMIC DNA]</scope>
    <source>
        <strain evidence="2 3">NSJ-7</strain>
    </source>
</reference>
<evidence type="ECO:0000313" key="3">
    <source>
        <dbReference type="Proteomes" id="UP000635828"/>
    </source>
</evidence>
<evidence type="ECO:0000313" key="2">
    <source>
        <dbReference type="EMBL" id="MBC5677254.1"/>
    </source>
</evidence>
<feature type="transmembrane region" description="Helical" evidence="1">
    <location>
        <begin position="36"/>
        <end position="57"/>
    </location>
</feature>
<protein>
    <submittedName>
        <fullName evidence="2">Uncharacterized protein</fullName>
    </submittedName>
</protein>
<feature type="transmembrane region" description="Helical" evidence="1">
    <location>
        <begin position="12"/>
        <end position="30"/>
    </location>
</feature>
<gene>
    <name evidence="2" type="ORF">H8S22_06410</name>
</gene>
<comment type="caution">
    <text evidence="2">The sequence shown here is derived from an EMBL/GenBank/DDBJ whole genome shotgun (WGS) entry which is preliminary data.</text>
</comment>
<name>A0ABR7FQ21_9FIRM</name>
<organism evidence="2 3">
    <name type="scientific">Anaerostipes hominis</name>
    <name type="common">ex Liu et al. 2021</name>
    <dbReference type="NCBI Taxonomy" id="2763018"/>
    <lineage>
        <taxon>Bacteria</taxon>
        <taxon>Bacillati</taxon>
        <taxon>Bacillota</taxon>
        <taxon>Clostridia</taxon>
        <taxon>Lachnospirales</taxon>
        <taxon>Lachnospiraceae</taxon>
        <taxon>Anaerostipes</taxon>
    </lineage>
</organism>
<keyword evidence="3" id="KW-1185">Reference proteome</keyword>
<accession>A0ABR7FQ21</accession>
<dbReference type="RefSeq" id="WP_024727424.1">
    <property type="nucleotide sequence ID" value="NZ_JACOOS010000005.1"/>
</dbReference>
<sequence>MLSNIHGVFRWAIFFSFLLLSVKVAFYYFARDNRLADVYFFIFKGFAYLMLAIIIYFTTRDELSIKDASGIVAIFTFVLSCFESADNFGSAINCYLSSRNGD</sequence>
<dbReference type="Proteomes" id="UP000635828">
    <property type="component" value="Unassembled WGS sequence"/>
</dbReference>
<keyword evidence="1" id="KW-0472">Membrane</keyword>
<proteinExistence type="predicted"/>